<evidence type="ECO:0000313" key="4">
    <source>
        <dbReference type="Proteomes" id="UP001201262"/>
    </source>
</evidence>
<feature type="region of interest" description="Disordered" evidence="1">
    <location>
        <begin position="628"/>
        <end position="690"/>
    </location>
</feature>
<feature type="compositionally biased region" description="Polar residues" evidence="1">
    <location>
        <begin position="664"/>
        <end position="675"/>
    </location>
</feature>
<proteinExistence type="predicted"/>
<organism evidence="3 4">
    <name type="scientific">Talaromyces proteolyticus</name>
    <dbReference type="NCBI Taxonomy" id="1131652"/>
    <lineage>
        <taxon>Eukaryota</taxon>
        <taxon>Fungi</taxon>
        <taxon>Dikarya</taxon>
        <taxon>Ascomycota</taxon>
        <taxon>Pezizomycotina</taxon>
        <taxon>Eurotiomycetes</taxon>
        <taxon>Eurotiomycetidae</taxon>
        <taxon>Eurotiales</taxon>
        <taxon>Trichocomaceae</taxon>
        <taxon>Talaromyces</taxon>
        <taxon>Talaromyces sect. Bacilispori</taxon>
    </lineage>
</organism>
<dbReference type="GeneID" id="70250435"/>
<dbReference type="RefSeq" id="XP_046074602.1">
    <property type="nucleotide sequence ID" value="XM_046220148.1"/>
</dbReference>
<dbReference type="Pfam" id="PF24494">
    <property type="entry name" value="DUF7587"/>
    <property type="match status" value="1"/>
</dbReference>
<evidence type="ECO:0000256" key="1">
    <source>
        <dbReference type="SAM" id="MobiDB-lite"/>
    </source>
</evidence>
<feature type="domain" description="DUF7587" evidence="2">
    <location>
        <begin position="226"/>
        <end position="366"/>
    </location>
</feature>
<feature type="region of interest" description="Disordered" evidence="1">
    <location>
        <begin position="135"/>
        <end position="154"/>
    </location>
</feature>
<evidence type="ECO:0000259" key="2">
    <source>
        <dbReference type="Pfam" id="PF24494"/>
    </source>
</evidence>
<comment type="caution">
    <text evidence="3">The sequence shown here is derived from an EMBL/GenBank/DDBJ whole genome shotgun (WGS) entry which is preliminary data.</text>
</comment>
<dbReference type="InterPro" id="IPR056009">
    <property type="entry name" value="DUF7587"/>
</dbReference>
<evidence type="ECO:0000313" key="3">
    <source>
        <dbReference type="EMBL" id="KAH8700896.1"/>
    </source>
</evidence>
<accession>A0AAD4Q2Z7</accession>
<name>A0AAD4Q2Z7_9EURO</name>
<gene>
    <name evidence="3" type="ORF">BGW36DRAFT_425699</name>
</gene>
<dbReference type="AlphaFoldDB" id="A0AAD4Q2Z7"/>
<dbReference type="EMBL" id="JAJTJA010000004">
    <property type="protein sequence ID" value="KAH8700896.1"/>
    <property type="molecule type" value="Genomic_DNA"/>
</dbReference>
<sequence>MGPPVSLNFREKRPHHSWTQEERFLLCCMRRFFDLHHGEVTKIFNEIYRIKISAEGFPPDGLKKSTLVIQWEDLGRKLHHDWRVVHEQVSFSEGPSRFSHLFEKIRESARRCHIGLVARARDLDVSRFQVKVERRRQLQKPAHPVQPPPPPSRSNLITIADEPTSIESQPIAPQLIQRPEENVKASQMSSTSVQIEPGVITDPIEHIRSYGLNRREEFPKPPKPDQMPSLLFRFSNDESAGINTRFGYIAYAFTENLANIPNPAERLEEFPAWVWTHVNKKRIPSPFISTSIDPLIPIHRALRANRNAIVSIVDPGQVNPDHVFYMRDLMRRYSIRTMGYYGTKEWIIWGSISRKAILTTFRIDELLALANQHQDIEAVLQLDKIAASKTVKTKLHDKLSEKRFENDFVVGTTIGKLVKLLRVRNEYVNDVALALNVSWSFASSRNTDEYLRGVESGHDATKMENVEAIAPSTNESSQSSDNNNSIEDYVMVEKSSPKNNTEKHEDPATEASRIVRESMDRLSIFDDADDNVMVITNTPTPSPSSGKGKEAVKIAEKRPALHQFSSESKVRKTSDETFSARNRTVATLHISMFNPESASWSPVHASPSPEVNHAPSVKEEIVPSIESIPSSAQVQRVPSAAPDVQNPRQSDAPVTPSKIKHSPHSSNASDSTLRNDTPGGDRFGDERTHTNRIMDYDWSAFWDSIGSSTFSE</sequence>
<reference evidence="3" key="1">
    <citation type="submission" date="2021-12" db="EMBL/GenBank/DDBJ databases">
        <title>Convergent genome expansion in fungi linked to evolution of root-endophyte symbiosis.</title>
        <authorList>
            <consortium name="DOE Joint Genome Institute"/>
            <person name="Ke Y.-H."/>
            <person name="Bonito G."/>
            <person name="Liao H.-L."/>
            <person name="Looney B."/>
            <person name="Rojas-Flechas A."/>
            <person name="Nash J."/>
            <person name="Hameed K."/>
            <person name="Schadt C."/>
            <person name="Martin F."/>
            <person name="Crous P.W."/>
            <person name="Miettinen O."/>
            <person name="Magnuson J.K."/>
            <person name="Labbe J."/>
            <person name="Jacobson D."/>
            <person name="Doktycz M.J."/>
            <person name="Veneault-Fourrey C."/>
            <person name="Kuo A."/>
            <person name="Mondo S."/>
            <person name="Calhoun S."/>
            <person name="Riley R."/>
            <person name="Ohm R."/>
            <person name="LaButti K."/>
            <person name="Andreopoulos B."/>
            <person name="Pangilinan J."/>
            <person name="Nolan M."/>
            <person name="Tritt A."/>
            <person name="Clum A."/>
            <person name="Lipzen A."/>
            <person name="Daum C."/>
            <person name="Barry K."/>
            <person name="Grigoriev I.V."/>
            <person name="Vilgalys R."/>
        </authorList>
    </citation>
    <scope>NUCLEOTIDE SEQUENCE</scope>
    <source>
        <strain evidence="3">PMI_201</strain>
    </source>
</reference>
<protein>
    <recommendedName>
        <fullName evidence="2">DUF7587 domain-containing protein</fullName>
    </recommendedName>
</protein>
<dbReference type="Proteomes" id="UP001201262">
    <property type="component" value="Unassembled WGS sequence"/>
</dbReference>
<keyword evidence="4" id="KW-1185">Reference proteome</keyword>